<feature type="domain" description="DUF7587" evidence="2">
    <location>
        <begin position="111"/>
        <end position="241"/>
    </location>
</feature>
<dbReference type="AlphaFoldDB" id="A0A0G2FNY3"/>
<dbReference type="EMBL" id="LCUC01000147">
    <property type="protein sequence ID" value="KKY35719.1"/>
    <property type="molecule type" value="Genomic_DNA"/>
</dbReference>
<dbReference type="OrthoDB" id="4924573at2759"/>
<dbReference type="InterPro" id="IPR056009">
    <property type="entry name" value="DUF7587"/>
</dbReference>
<evidence type="ECO:0000256" key="1">
    <source>
        <dbReference type="SAM" id="MobiDB-lite"/>
    </source>
</evidence>
<proteinExistence type="predicted"/>
<evidence type="ECO:0000313" key="3">
    <source>
        <dbReference type="EMBL" id="KKY35719.1"/>
    </source>
</evidence>
<comment type="caution">
    <text evidence="3">The sequence shown here is derived from an EMBL/GenBank/DDBJ whole genome shotgun (WGS) entry which is preliminary data.</text>
</comment>
<gene>
    <name evidence="3" type="ORF">UCDDA912_g04327</name>
</gene>
<evidence type="ECO:0000259" key="2">
    <source>
        <dbReference type="Pfam" id="PF24494"/>
    </source>
</evidence>
<keyword evidence="4" id="KW-1185">Reference proteome</keyword>
<dbReference type="Proteomes" id="UP000034680">
    <property type="component" value="Unassembled WGS sequence"/>
</dbReference>
<dbReference type="Gene3D" id="3.90.210.10">
    <property type="entry name" value="Heat-Labile Enterotoxin, subunit A"/>
    <property type="match status" value="1"/>
</dbReference>
<organism evidence="3 4">
    <name type="scientific">Diaporthe ampelina</name>
    <dbReference type="NCBI Taxonomy" id="1214573"/>
    <lineage>
        <taxon>Eukaryota</taxon>
        <taxon>Fungi</taxon>
        <taxon>Dikarya</taxon>
        <taxon>Ascomycota</taxon>
        <taxon>Pezizomycotina</taxon>
        <taxon>Sordariomycetes</taxon>
        <taxon>Sordariomycetidae</taxon>
        <taxon>Diaporthales</taxon>
        <taxon>Diaporthaceae</taxon>
        <taxon>Diaporthe</taxon>
    </lineage>
</organism>
<accession>A0A0G2FNY3</accession>
<dbReference type="Pfam" id="PF24494">
    <property type="entry name" value="DUF7587"/>
    <property type="match status" value="1"/>
</dbReference>
<name>A0A0G2FNY3_9PEZI</name>
<feature type="region of interest" description="Disordered" evidence="1">
    <location>
        <begin position="263"/>
        <end position="283"/>
    </location>
</feature>
<evidence type="ECO:0000313" key="4">
    <source>
        <dbReference type="Proteomes" id="UP000034680"/>
    </source>
</evidence>
<reference evidence="3 4" key="1">
    <citation type="submission" date="2015-05" db="EMBL/GenBank/DDBJ databases">
        <title>Distinctive expansion of gene families associated with plant cell wall degradation and secondary metabolism in the genomes of grapevine trunk pathogens.</title>
        <authorList>
            <person name="Lawrence D.P."/>
            <person name="Travadon R."/>
            <person name="Rolshausen P.E."/>
            <person name="Baumgartner K."/>
        </authorList>
    </citation>
    <scope>NUCLEOTIDE SEQUENCE [LARGE SCALE GENOMIC DNA]</scope>
    <source>
        <strain evidence="3">DA912</strain>
    </source>
</reference>
<reference evidence="3 4" key="2">
    <citation type="submission" date="2015-05" db="EMBL/GenBank/DDBJ databases">
        <authorList>
            <person name="Morales-Cruz A."/>
            <person name="Amrine K.C."/>
            <person name="Cantu D."/>
        </authorList>
    </citation>
    <scope>NUCLEOTIDE SEQUENCE [LARGE SCALE GENOMIC DNA]</scope>
    <source>
        <strain evidence="3">DA912</strain>
    </source>
</reference>
<sequence>MERAAGMCGEAKGNDATFYVAMFAEKECDIRANSFPIGWAFTTKKSERNKGADSFKVVLLPEHMAKLQDRKSPILSSPYLETGSSTTEEFNKGRPLVSLSTPIHACVGKNRPQLLYRVVHDKHPGNGLRSRGFGTVKTDLVSFMMHFHHHLNWKRRDASPFMSTTTDSAKAANIADLYEREGFGNIEVLVIKVDESEWRSQSTMWNVRETAAKLGLNGVLKKAYHQREYLIEDYIPASCVTRVQWKDMKADIKAETIKMRQSRKRKRSVFESDGPGDETLLSNGRSKGGWGVVETYSRRNQQLYYIRREEFK</sequence>
<protein>
    <recommendedName>
        <fullName evidence="2">DUF7587 domain-containing protein</fullName>
    </recommendedName>
</protein>